<proteinExistence type="predicted"/>
<gene>
    <name evidence="3" type="ORF">SAE01_27330</name>
</gene>
<comment type="caution">
    <text evidence="3">The sequence shown here is derived from an EMBL/GenBank/DDBJ whole genome shotgun (WGS) entry which is preliminary data.</text>
</comment>
<keyword evidence="3" id="KW-0378">Hydrolase</keyword>
<sequence length="265" mass="29578">MHKLQAISKIKIKLFMLKSTIASICIAASILSGCGSSKQASVNHEVNKEPNTLTSKEKKDGWVLLFDGQTTSGWHGYNKNTVPTIWKVVNGSIMLDPKARTRGAGGDIVTDQEFENFEFSTEWRITEEGNSGIIFDIKEDPKFSNTYNTGLEMQVLDNIKASDNKKANHLAGLLYDLKGTADLSKPKPVGEWNEARIVQKNGHLTLYFNGIKTCEVQLGSDEWKSLVENSKFKGWPNFATTPKGKIAFQDHGHEVAFRNVMIRKL</sequence>
<dbReference type="RefSeq" id="WP_246113239.1">
    <property type="nucleotide sequence ID" value="NZ_BJYT01000009.1"/>
</dbReference>
<feature type="signal peptide" evidence="1">
    <location>
        <begin position="1"/>
        <end position="27"/>
    </location>
</feature>
<evidence type="ECO:0000313" key="3">
    <source>
        <dbReference type="EMBL" id="GEO10237.1"/>
    </source>
</evidence>
<dbReference type="Pfam" id="PF06439">
    <property type="entry name" value="3keto-disac_hyd"/>
    <property type="match status" value="1"/>
</dbReference>
<protein>
    <submittedName>
        <fullName evidence="3">Glycosyl hydrolase</fullName>
    </submittedName>
</protein>
<evidence type="ECO:0000256" key="1">
    <source>
        <dbReference type="SAM" id="SignalP"/>
    </source>
</evidence>
<accession>A0A512BEG9</accession>
<evidence type="ECO:0000313" key="4">
    <source>
        <dbReference type="Proteomes" id="UP000321513"/>
    </source>
</evidence>
<evidence type="ECO:0000259" key="2">
    <source>
        <dbReference type="Pfam" id="PF06439"/>
    </source>
</evidence>
<name>A0A512BEG9_9BACT</name>
<dbReference type="InterPro" id="IPR010496">
    <property type="entry name" value="AL/BT2_dom"/>
</dbReference>
<organism evidence="3 4">
    <name type="scientific">Segetibacter aerophilus</name>
    <dbReference type="NCBI Taxonomy" id="670293"/>
    <lineage>
        <taxon>Bacteria</taxon>
        <taxon>Pseudomonadati</taxon>
        <taxon>Bacteroidota</taxon>
        <taxon>Chitinophagia</taxon>
        <taxon>Chitinophagales</taxon>
        <taxon>Chitinophagaceae</taxon>
        <taxon>Segetibacter</taxon>
    </lineage>
</organism>
<reference evidence="3 4" key="1">
    <citation type="submission" date="2019-07" db="EMBL/GenBank/DDBJ databases">
        <title>Whole genome shotgun sequence of Segetibacter aerophilus NBRC 106135.</title>
        <authorList>
            <person name="Hosoyama A."/>
            <person name="Uohara A."/>
            <person name="Ohji S."/>
            <person name="Ichikawa N."/>
        </authorList>
    </citation>
    <scope>NUCLEOTIDE SEQUENCE [LARGE SCALE GENOMIC DNA]</scope>
    <source>
        <strain evidence="3 4">NBRC 106135</strain>
    </source>
</reference>
<dbReference type="PROSITE" id="PS51257">
    <property type="entry name" value="PROKAR_LIPOPROTEIN"/>
    <property type="match status" value="1"/>
</dbReference>
<dbReference type="AlphaFoldDB" id="A0A512BEG9"/>
<dbReference type="EMBL" id="BJYT01000009">
    <property type="protein sequence ID" value="GEO10237.1"/>
    <property type="molecule type" value="Genomic_DNA"/>
</dbReference>
<keyword evidence="4" id="KW-1185">Reference proteome</keyword>
<dbReference type="Gene3D" id="2.60.120.560">
    <property type="entry name" value="Exo-inulinase, domain 1"/>
    <property type="match status" value="1"/>
</dbReference>
<keyword evidence="1" id="KW-0732">Signal</keyword>
<feature type="domain" description="3-keto-alpha-glucoside-1,2-lyase/3-keto-2-hydroxy-glucal hydratase" evidence="2">
    <location>
        <begin position="61"/>
        <end position="263"/>
    </location>
</feature>
<dbReference type="Proteomes" id="UP000321513">
    <property type="component" value="Unassembled WGS sequence"/>
</dbReference>
<feature type="chain" id="PRO_5022097857" evidence="1">
    <location>
        <begin position="28"/>
        <end position="265"/>
    </location>
</feature>
<dbReference type="GO" id="GO:0016787">
    <property type="term" value="F:hydrolase activity"/>
    <property type="evidence" value="ECO:0007669"/>
    <property type="project" value="UniProtKB-KW"/>
</dbReference>